<keyword evidence="2" id="KW-1185">Reference proteome</keyword>
<protein>
    <submittedName>
        <fullName evidence="1">Uncharacterized protein</fullName>
    </submittedName>
</protein>
<accession>A0AA40AEE4</accession>
<dbReference type="EMBL" id="JAUKTV010000015">
    <property type="protein sequence ID" value="KAK0714372.1"/>
    <property type="molecule type" value="Genomic_DNA"/>
</dbReference>
<gene>
    <name evidence="1" type="ORF">B0T21DRAFT_352292</name>
</gene>
<dbReference type="Proteomes" id="UP001172159">
    <property type="component" value="Unassembled WGS sequence"/>
</dbReference>
<organism evidence="1 2">
    <name type="scientific">Apiosordaria backusii</name>
    <dbReference type="NCBI Taxonomy" id="314023"/>
    <lineage>
        <taxon>Eukaryota</taxon>
        <taxon>Fungi</taxon>
        <taxon>Dikarya</taxon>
        <taxon>Ascomycota</taxon>
        <taxon>Pezizomycotina</taxon>
        <taxon>Sordariomycetes</taxon>
        <taxon>Sordariomycetidae</taxon>
        <taxon>Sordariales</taxon>
        <taxon>Lasiosphaeriaceae</taxon>
        <taxon>Apiosordaria</taxon>
    </lineage>
</organism>
<proteinExistence type="predicted"/>
<dbReference type="AlphaFoldDB" id="A0AA40AEE4"/>
<comment type="caution">
    <text evidence="1">The sequence shown here is derived from an EMBL/GenBank/DDBJ whole genome shotgun (WGS) entry which is preliminary data.</text>
</comment>
<reference evidence="1" key="1">
    <citation type="submission" date="2023-06" db="EMBL/GenBank/DDBJ databases">
        <title>Genome-scale phylogeny and comparative genomics of the fungal order Sordariales.</title>
        <authorList>
            <consortium name="Lawrence Berkeley National Laboratory"/>
            <person name="Hensen N."/>
            <person name="Bonometti L."/>
            <person name="Westerberg I."/>
            <person name="Brannstrom I.O."/>
            <person name="Guillou S."/>
            <person name="Cros-Aarteil S."/>
            <person name="Calhoun S."/>
            <person name="Haridas S."/>
            <person name="Kuo A."/>
            <person name="Mondo S."/>
            <person name="Pangilinan J."/>
            <person name="Riley R."/>
            <person name="Labutti K."/>
            <person name="Andreopoulos B."/>
            <person name="Lipzen A."/>
            <person name="Chen C."/>
            <person name="Yanf M."/>
            <person name="Daum C."/>
            <person name="Ng V."/>
            <person name="Clum A."/>
            <person name="Steindorff A."/>
            <person name="Ohm R."/>
            <person name="Martin F."/>
            <person name="Silar P."/>
            <person name="Natvig D."/>
            <person name="Lalanne C."/>
            <person name="Gautier V."/>
            <person name="Ament-Velasquez S.L."/>
            <person name="Kruys A."/>
            <person name="Hutchinson M.I."/>
            <person name="Powell A.J."/>
            <person name="Barry K."/>
            <person name="Miller A.N."/>
            <person name="Grigoriev I.V."/>
            <person name="Debuchy R."/>
            <person name="Gladieux P."/>
            <person name="Thoren M.H."/>
            <person name="Johannesson H."/>
        </authorList>
    </citation>
    <scope>NUCLEOTIDE SEQUENCE</scope>
    <source>
        <strain evidence="1">CBS 540.89</strain>
    </source>
</reference>
<evidence type="ECO:0000313" key="2">
    <source>
        <dbReference type="Proteomes" id="UP001172159"/>
    </source>
</evidence>
<sequence length="179" mass="20340">MAVKSRPQVEQETELAISRVADTVGCMSGALDELNELNQKLREIVEEYGAVAEYIDELAIPVPSLRKTLISFRGRELSDRKSVQMRTFRAVIARFDSLRRLYDDSTELMDQAVDEALEAANIPEGHKVRWRTRRLEVYRRCIEVGERVGAEVEEWMNIGRALDDAALALADLIRACDQS</sequence>
<name>A0AA40AEE4_9PEZI</name>
<evidence type="ECO:0000313" key="1">
    <source>
        <dbReference type="EMBL" id="KAK0714372.1"/>
    </source>
</evidence>